<gene>
    <name evidence="2" type="ORF">SAMN05444580_12413</name>
</gene>
<name>A0A1G7EGN1_9NOCA</name>
<feature type="signal peptide" evidence="1">
    <location>
        <begin position="1"/>
        <end position="27"/>
    </location>
</feature>
<keyword evidence="1" id="KW-0732">Signal</keyword>
<proteinExistence type="predicted"/>
<organism evidence="2 3">
    <name type="scientific">Rhodococcus tukisamuensis</name>
    <dbReference type="NCBI Taxonomy" id="168276"/>
    <lineage>
        <taxon>Bacteria</taxon>
        <taxon>Bacillati</taxon>
        <taxon>Actinomycetota</taxon>
        <taxon>Actinomycetes</taxon>
        <taxon>Mycobacteriales</taxon>
        <taxon>Nocardiaceae</taxon>
        <taxon>Rhodococcus</taxon>
    </lineage>
</organism>
<dbReference type="AlphaFoldDB" id="A0A1G7EGN1"/>
<evidence type="ECO:0008006" key="4">
    <source>
        <dbReference type="Google" id="ProtNLM"/>
    </source>
</evidence>
<sequence>MNRAIRVASVAMAVPALIVTGSGVAQGAHLTNPTAVGGPERILVTLTSTTGTNASCRAKVTPEGDDFGLNVPGNGVGSTTFRNLAPGTHSVDITCGAHYATTVNNIQVKAADPIGDFINGALKQFGLTGLMWDPTCC</sequence>
<protein>
    <recommendedName>
        <fullName evidence="4">Ig-like domain (Group 3)</fullName>
    </recommendedName>
</protein>
<dbReference type="EMBL" id="FNAB01000024">
    <property type="protein sequence ID" value="SDE62791.1"/>
    <property type="molecule type" value="Genomic_DNA"/>
</dbReference>
<evidence type="ECO:0000313" key="3">
    <source>
        <dbReference type="Proteomes" id="UP000199417"/>
    </source>
</evidence>
<accession>A0A1G7EGN1</accession>
<evidence type="ECO:0000313" key="2">
    <source>
        <dbReference type="EMBL" id="SDE62791.1"/>
    </source>
</evidence>
<keyword evidence="3" id="KW-1185">Reference proteome</keyword>
<feature type="chain" id="PRO_5011758293" description="Ig-like domain (Group 3)" evidence="1">
    <location>
        <begin position="28"/>
        <end position="137"/>
    </location>
</feature>
<evidence type="ECO:0000256" key="1">
    <source>
        <dbReference type="SAM" id="SignalP"/>
    </source>
</evidence>
<dbReference type="RefSeq" id="WP_139191329.1">
    <property type="nucleotide sequence ID" value="NZ_FNAB01000024.1"/>
</dbReference>
<dbReference type="Proteomes" id="UP000199417">
    <property type="component" value="Unassembled WGS sequence"/>
</dbReference>
<reference evidence="2 3" key="1">
    <citation type="submission" date="2016-10" db="EMBL/GenBank/DDBJ databases">
        <authorList>
            <person name="de Groot N.N."/>
        </authorList>
    </citation>
    <scope>NUCLEOTIDE SEQUENCE [LARGE SCALE GENOMIC DNA]</scope>
    <source>
        <strain evidence="2 3">JCM 11308</strain>
    </source>
</reference>